<keyword evidence="4" id="KW-1185">Reference proteome</keyword>
<dbReference type="Pfam" id="PF00067">
    <property type="entry name" value="p450"/>
    <property type="match status" value="1"/>
</dbReference>
<sequence>MSPDRRRAVKAGEASTPRVEREGHVWRIRSLEAARQVLRAREATTQAGFTAEAIPQGYLDHHPILVSDGPQHDDQRRKVARFFAPKVVGDRYTDLMEECADRLLDEAEAAGGCVLDELALLYTVEVTAEVVGLTESSVPRMARRLESFFNQPPFDITRDDLGRTPRQWARAAVNGLVPVARFYLADVRPALRERRRQRRPDVISHLLDEGYSTTGVLVECVTYGTAGMVTTREFVVMAAWHLLRHDALRERYLVAGQEERLAILHEIIRLEPVVGHFYRRVHQPIEISDGEESWTIGEGDLVDVCVRPANADPEVVDEDPLDLCPGRSLPAGVNDYVLSFGDGAHKCPGQPLAVLESDVILRRLLARSPRIVAEPELGWDHLIEGYWLRGMRLALGEGDGPVRRRARRSPARWLAARRRPRA</sequence>
<evidence type="ECO:0000313" key="4">
    <source>
        <dbReference type="Proteomes" id="UP001589613"/>
    </source>
</evidence>
<dbReference type="PANTHER" id="PTHR46696:SF1">
    <property type="entry name" value="CYTOCHROME P450 YJIB-RELATED"/>
    <property type="match status" value="1"/>
</dbReference>
<comment type="similarity">
    <text evidence="1 2">Belongs to the cytochrome P450 family.</text>
</comment>
<dbReference type="EMBL" id="JBHMAX010000013">
    <property type="protein sequence ID" value="MFB9731684.1"/>
    <property type="molecule type" value="Genomic_DNA"/>
</dbReference>
<keyword evidence="2" id="KW-0560">Oxidoreductase</keyword>
<dbReference type="SUPFAM" id="SSF48264">
    <property type="entry name" value="Cytochrome P450"/>
    <property type="match status" value="1"/>
</dbReference>
<dbReference type="PRINTS" id="PR00385">
    <property type="entry name" value="P450"/>
</dbReference>
<keyword evidence="2" id="KW-0479">Metal-binding</keyword>
<keyword evidence="2" id="KW-0408">Iron</keyword>
<evidence type="ECO:0000256" key="1">
    <source>
        <dbReference type="ARBA" id="ARBA00010617"/>
    </source>
</evidence>
<reference evidence="3 4" key="1">
    <citation type="submission" date="2024-09" db="EMBL/GenBank/DDBJ databases">
        <authorList>
            <person name="Sun Q."/>
            <person name="Mori K."/>
        </authorList>
    </citation>
    <scope>NUCLEOTIDE SEQUENCE [LARGE SCALE GENOMIC DNA]</scope>
    <source>
        <strain evidence="3 4">JCM 12763</strain>
    </source>
</reference>
<organism evidence="3 4">
    <name type="scientific">Ornithinimicrobium kibberense</name>
    <dbReference type="NCBI Taxonomy" id="282060"/>
    <lineage>
        <taxon>Bacteria</taxon>
        <taxon>Bacillati</taxon>
        <taxon>Actinomycetota</taxon>
        <taxon>Actinomycetes</taxon>
        <taxon>Micrococcales</taxon>
        <taxon>Ornithinimicrobiaceae</taxon>
        <taxon>Ornithinimicrobium</taxon>
    </lineage>
</organism>
<keyword evidence="2" id="KW-0503">Monooxygenase</keyword>
<dbReference type="InterPro" id="IPR036396">
    <property type="entry name" value="Cyt_P450_sf"/>
</dbReference>
<evidence type="ECO:0000313" key="3">
    <source>
        <dbReference type="EMBL" id="MFB9731684.1"/>
    </source>
</evidence>
<evidence type="ECO:0000256" key="2">
    <source>
        <dbReference type="RuleBase" id="RU000461"/>
    </source>
</evidence>
<dbReference type="InterPro" id="IPR017972">
    <property type="entry name" value="Cyt_P450_CS"/>
</dbReference>
<dbReference type="InterPro" id="IPR001128">
    <property type="entry name" value="Cyt_P450"/>
</dbReference>
<comment type="caution">
    <text evidence="3">The sequence shown here is derived from an EMBL/GenBank/DDBJ whole genome shotgun (WGS) entry which is preliminary data.</text>
</comment>
<name>A0ABV5V1L6_9MICO</name>
<dbReference type="Proteomes" id="UP001589613">
    <property type="component" value="Unassembled WGS sequence"/>
</dbReference>
<dbReference type="PRINTS" id="PR00359">
    <property type="entry name" value="BP450"/>
</dbReference>
<dbReference type="InterPro" id="IPR002397">
    <property type="entry name" value="Cyt_P450_B"/>
</dbReference>
<protein>
    <submittedName>
        <fullName evidence="3">Cytochrome P450</fullName>
    </submittedName>
</protein>
<dbReference type="Gene3D" id="1.10.630.10">
    <property type="entry name" value="Cytochrome P450"/>
    <property type="match status" value="1"/>
</dbReference>
<accession>A0ABV5V1L6</accession>
<proteinExistence type="inferred from homology"/>
<dbReference type="PROSITE" id="PS00086">
    <property type="entry name" value="CYTOCHROME_P450"/>
    <property type="match status" value="1"/>
</dbReference>
<dbReference type="CDD" id="cd00302">
    <property type="entry name" value="cytochrome_P450"/>
    <property type="match status" value="1"/>
</dbReference>
<gene>
    <name evidence="3" type="ORF">ACFFN0_06495</name>
</gene>
<dbReference type="PANTHER" id="PTHR46696">
    <property type="entry name" value="P450, PUTATIVE (EUROFUNG)-RELATED"/>
    <property type="match status" value="1"/>
</dbReference>
<dbReference type="RefSeq" id="WP_141337616.1">
    <property type="nucleotide sequence ID" value="NZ_JBHMAX010000013.1"/>
</dbReference>
<keyword evidence="2" id="KW-0349">Heme</keyword>